<reference evidence="3" key="1">
    <citation type="journal article" date="2018" name="Gigascience">
        <title>Genome assembly of the Pink Ipe (Handroanthus impetiginosus, Bignoniaceae), a highly valued, ecologically keystone Neotropical timber forest tree.</title>
        <authorList>
            <person name="Silva-Junior O.B."/>
            <person name="Grattapaglia D."/>
            <person name="Novaes E."/>
            <person name="Collevatti R.G."/>
        </authorList>
    </citation>
    <scope>NUCLEOTIDE SEQUENCE [LARGE SCALE GENOMIC DNA]</scope>
    <source>
        <strain evidence="3">cv. UFG-1</strain>
    </source>
</reference>
<keyword evidence="3" id="KW-1185">Reference proteome</keyword>
<dbReference type="PANTHER" id="PTHR10992">
    <property type="entry name" value="METHYLESTERASE FAMILY MEMBER"/>
    <property type="match status" value="1"/>
</dbReference>
<name>A0A2G9GHI5_9LAMI</name>
<dbReference type="Pfam" id="PF00561">
    <property type="entry name" value="Abhydrolase_1"/>
    <property type="match status" value="1"/>
</dbReference>
<comment type="caution">
    <text evidence="2">The sequence shown here is derived from an EMBL/GenBank/DDBJ whole genome shotgun (WGS) entry which is preliminary data.</text>
</comment>
<evidence type="ECO:0000313" key="2">
    <source>
        <dbReference type="EMBL" id="PIN04480.1"/>
    </source>
</evidence>
<proteinExistence type="predicted"/>
<organism evidence="2 3">
    <name type="scientific">Handroanthus impetiginosus</name>
    <dbReference type="NCBI Taxonomy" id="429701"/>
    <lineage>
        <taxon>Eukaryota</taxon>
        <taxon>Viridiplantae</taxon>
        <taxon>Streptophyta</taxon>
        <taxon>Embryophyta</taxon>
        <taxon>Tracheophyta</taxon>
        <taxon>Spermatophyta</taxon>
        <taxon>Magnoliopsida</taxon>
        <taxon>eudicotyledons</taxon>
        <taxon>Gunneridae</taxon>
        <taxon>Pentapetalae</taxon>
        <taxon>asterids</taxon>
        <taxon>lamiids</taxon>
        <taxon>Lamiales</taxon>
        <taxon>Bignoniaceae</taxon>
        <taxon>Crescentiina</taxon>
        <taxon>Tabebuia alliance</taxon>
        <taxon>Handroanthus</taxon>
    </lineage>
</organism>
<dbReference type="GO" id="GO:0080030">
    <property type="term" value="F:methyl indole-3-acetate esterase activity"/>
    <property type="evidence" value="ECO:0007669"/>
    <property type="project" value="TreeGrafter"/>
</dbReference>
<dbReference type="AlphaFoldDB" id="A0A2G9GHI5"/>
<sequence length="196" mass="22102">MDFMASLSNDDKVILVGHSYGGIPISFAMENYPTKISAAVFVTAYMPNCIDPPATLIQESFNRSSTSFMDCEFTFDQSPENRPISAMFGPDFMAAKLYQDCPQEDLELAKMLIRPNSFFMEELGKKSLLSQEKYGKIKRYYIVCEDDKVMDKGFQRYNIEKSPPEDEISIAGAAHMVMLSKPQELCTCLMGLAEKC</sequence>
<dbReference type="GO" id="GO:0009696">
    <property type="term" value="P:salicylic acid metabolic process"/>
    <property type="evidence" value="ECO:0007669"/>
    <property type="project" value="TreeGrafter"/>
</dbReference>
<protein>
    <recommendedName>
        <fullName evidence="1">AB hydrolase-1 domain-containing protein</fullName>
    </recommendedName>
</protein>
<gene>
    <name evidence="2" type="ORF">CDL12_22986</name>
</gene>
<accession>A0A2G9GHI5</accession>
<dbReference type="OrthoDB" id="408373at2759"/>
<dbReference type="Proteomes" id="UP000231279">
    <property type="component" value="Unassembled WGS sequence"/>
</dbReference>
<dbReference type="InterPro" id="IPR029058">
    <property type="entry name" value="AB_hydrolase_fold"/>
</dbReference>
<feature type="domain" description="AB hydrolase-1" evidence="1">
    <location>
        <begin position="7"/>
        <end position="182"/>
    </location>
</feature>
<dbReference type="InterPro" id="IPR000073">
    <property type="entry name" value="AB_hydrolase_1"/>
</dbReference>
<evidence type="ECO:0000259" key="1">
    <source>
        <dbReference type="Pfam" id="PF00561"/>
    </source>
</evidence>
<dbReference type="Gene3D" id="3.40.50.1820">
    <property type="entry name" value="alpha/beta hydrolase"/>
    <property type="match status" value="1"/>
</dbReference>
<evidence type="ECO:0000313" key="3">
    <source>
        <dbReference type="Proteomes" id="UP000231279"/>
    </source>
</evidence>
<dbReference type="GO" id="GO:0009694">
    <property type="term" value="P:jasmonic acid metabolic process"/>
    <property type="evidence" value="ECO:0007669"/>
    <property type="project" value="TreeGrafter"/>
</dbReference>
<dbReference type="SUPFAM" id="SSF53474">
    <property type="entry name" value="alpha/beta-Hydrolases"/>
    <property type="match status" value="1"/>
</dbReference>
<dbReference type="PANTHER" id="PTHR10992:SF943">
    <property type="entry name" value="METHYLESTERASE 10"/>
    <property type="match status" value="1"/>
</dbReference>
<dbReference type="InterPro" id="IPR045889">
    <property type="entry name" value="MES/HNL"/>
</dbReference>
<dbReference type="EMBL" id="NKXS01005132">
    <property type="protein sequence ID" value="PIN04480.1"/>
    <property type="molecule type" value="Genomic_DNA"/>
</dbReference>
<dbReference type="GO" id="GO:0080031">
    <property type="term" value="F:methyl salicylate esterase activity"/>
    <property type="evidence" value="ECO:0007669"/>
    <property type="project" value="TreeGrafter"/>
</dbReference>
<dbReference type="GO" id="GO:0080032">
    <property type="term" value="F:methyl jasmonate esterase activity"/>
    <property type="evidence" value="ECO:0007669"/>
    <property type="project" value="TreeGrafter"/>
</dbReference>
<dbReference type="STRING" id="429701.A0A2G9GHI5"/>